<proteinExistence type="predicted"/>
<dbReference type="CDD" id="cd00093">
    <property type="entry name" value="HTH_XRE"/>
    <property type="match status" value="1"/>
</dbReference>
<dbReference type="Proteomes" id="UP000033699">
    <property type="component" value="Unassembled WGS sequence"/>
</dbReference>
<organism evidence="2 3">
    <name type="scientific">Streptomyces rubellomurinus (strain ATCC 31215)</name>
    <dbReference type="NCBI Taxonomy" id="359131"/>
    <lineage>
        <taxon>Bacteria</taxon>
        <taxon>Bacillati</taxon>
        <taxon>Actinomycetota</taxon>
        <taxon>Actinomycetes</taxon>
        <taxon>Kitasatosporales</taxon>
        <taxon>Streptomycetaceae</taxon>
        <taxon>Streptomyces</taxon>
    </lineage>
</organism>
<dbReference type="GO" id="GO:0003677">
    <property type="term" value="F:DNA binding"/>
    <property type="evidence" value="ECO:0007669"/>
    <property type="project" value="InterPro"/>
</dbReference>
<keyword evidence="3" id="KW-1185">Reference proteome</keyword>
<feature type="domain" description="HTH cro/C1-type" evidence="1">
    <location>
        <begin position="18"/>
        <end position="64"/>
    </location>
</feature>
<dbReference type="SMART" id="SM00530">
    <property type="entry name" value="HTH_XRE"/>
    <property type="match status" value="1"/>
</dbReference>
<dbReference type="PROSITE" id="PS50943">
    <property type="entry name" value="HTH_CROC1"/>
    <property type="match status" value="1"/>
</dbReference>
<name>A0A0F2TBN5_STRR3</name>
<sequence length="288" mass="31882">MAPRTNPTLRQRRLGAELRRMREQAGFRNGELGRAVGMSPAQVTQMEAGKIGISVERLRTIAAACMCVNDPLIAALSDIITDREKPGWWEEFRASLAEDFIDVAEFEGQARRLTTYSMAFVPGLLQTGVYASSVFAQTFPPLPRHEIDLRTAFRMQRQRLIRSGAVPYSTFIHEAALRMQFSSPAVLAEQLGALIEDSEQESISIRVIPFDVSAVPSSSVTFTYAEGPIPELDAAQVDTSLGCRIFDAPAHVGKFRSLIARFESRALSETESRDFIGSVKKEMEGKHA</sequence>
<evidence type="ECO:0000259" key="1">
    <source>
        <dbReference type="PROSITE" id="PS50943"/>
    </source>
</evidence>
<dbReference type="Pfam" id="PF13560">
    <property type="entry name" value="HTH_31"/>
    <property type="match status" value="1"/>
</dbReference>
<dbReference type="OrthoDB" id="3462393at2"/>
<dbReference type="RefSeq" id="WP_045700641.1">
    <property type="nucleotide sequence ID" value="NZ_JZKH01000060.1"/>
</dbReference>
<comment type="caution">
    <text evidence="2">The sequence shown here is derived from an EMBL/GenBank/DDBJ whole genome shotgun (WGS) entry which is preliminary data.</text>
</comment>
<reference evidence="2 3" key="1">
    <citation type="submission" date="2015-02" db="EMBL/GenBank/DDBJ databases">
        <authorList>
            <person name="Ju K.-S."/>
            <person name="Doroghazi J.R."/>
            <person name="Metcalf W."/>
        </authorList>
    </citation>
    <scope>NUCLEOTIDE SEQUENCE [LARGE SCALE GENOMIC DNA]</scope>
    <source>
        <strain evidence="2 3">ATCC 31215</strain>
    </source>
</reference>
<protein>
    <recommendedName>
        <fullName evidence="1">HTH cro/C1-type domain-containing protein</fullName>
    </recommendedName>
</protein>
<dbReference type="InterPro" id="IPR001387">
    <property type="entry name" value="Cro/C1-type_HTH"/>
</dbReference>
<dbReference type="EMBL" id="JZKH01000060">
    <property type="protein sequence ID" value="KJS59745.1"/>
    <property type="molecule type" value="Genomic_DNA"/>
</dbReference>
<dbReference type="PATRIC" id="fig|359131.3.peg.6126"/>
<dbReference type="InterPro" id="IPR010982">
    <property type="entry name" value="Lambda_DNA-bd_dom_sf"/>
</dbReference>
<dbReference type="Pfam" id="PF19054">
    <property type="entry name" value="DUF5753"/>
    <property type="match status" value="1"/>
</dbReference>
<evidence type="ECO:0000313" key="2">
    <source>
        <dbReference type="EMBL" id="KJS59745.1"/>
    </source>
</evidence>
<dbReference type="SUPFAM" id="SSF47413">
    <property type="entry name" value="lambda repressor-like DNA-binding domains"/>
    <property type="match status" value="1"/>
</dbReference>
<dbReference type="Gene3D" id="1.10.260.40">
    <property type="entry name" value="lambda repressor-like DNA-binding domains"/>
    <property type="match status" value="1"/>
</dbReference>
<dbReference type="AlphaFoldDB" id="A0A0F2TBN5"/>
<dbReference type="InterPro" id="IPR043917">
    <property type="entry name" value="DUF5753"/>
</dbReference>
<gene>
    <name evidence="2" type="ORF">VM95_25440</name>
</gene>
<accession>A0A0F2TBN5</accession>
<evidence type="ECO:0000313" key="3">
    <source>
        <dbReference type="Proteomes" id="UP000033699"/>
    </source>
</evidence>